<accession>A0A9Q4C5J4</accession>
<dbReference type="AlphaFoldDB" id="A0A9Q4C5J4"/>
<evidence type="ECO:0008006" key="3">
    <source>
        <dbReference type="Google" id="ProtNLM"/>
    </source>
</evidence>
<protein>
    <recommendedName>
        <fullName evidence="3">PIN domain-containing protein</fullName>
    </recommendedName>
</protein>
<gene>
    <name evidence="1" type="ORF">EGH25_04890</name>
</gene>
<proteinExistence type="predicted"/>
<dbReference type="EMBL" id="RKLV01000004">
    <property type="protein sequence ID" value="MCX2818686.1"/>
    <property type="molecule type" value="Genomic_DNA"/>
</dbReference>
<dbReference type="RefSeq" id="WP_266086528.1">
    <property type="nucleotide sequence ID" value="NZ_RKLV01000004.1"/>
</dbReference>
<organism evidence="1 2">
    <name type="scientific">Halorutilus salinus</name>
    <dbReference type="NCBI Taxonomy" id="2487751"/>
    <lineage>
        <taxon>Archaea</taxon>
        <taxon>Methanobacteriati</taxon>
        <taxon>Methanobacteriota</taxon>
        <taxon>Stenosarchaea group</taxon>
        <taxon>Halobacteria</taxon>
        <taxon>Halorutilales</taxon>
        <taxon>Halorutilaceae</taxon>
        <taxon>Halorutilus</taxon>
    </lineage>
</organism>
<name>A0A9Q4C5J4_9EURY</name>
<evidence type="ECO:0000313" key="2">
    <source>
        <dbReference type="Proteomes" id="UP001149411"/>
    </source>
</evidence>
<evidence type="ECO:0000313" key="1">
    <source>
        <dbReference type="EMBL" id="MCX2818686.1"/>
    </source>
</evidence>
<comment type="caution">
    <text evidence="1">The sequence shown here is derived from an EMBL/GenBank/DDBJ whole genome shotgun (WGS) entry which is preliminary data.</text>
</comment>
<keyword evidence="2" id="KW-1185">Reference proteome</keyword>
<reference evidence="1" key="1">
    <citation type="submission" date="2022-09" db="EMBL/GenBank/DDBJ databases">
        <title>Haloadaptaus new haloarchaeum isolated from saline soil.</title>
        <authorList>
            <person name="Duran-Viseras A."/>
            <person name="Sanchez-Porro C."/>
            <person name="Ventosa A."/>
        </authorList>
    </citation>
    <scope>NUCLEOTIDE SEQUENCE</scope>
    <source>
        <strain evidence="1">F3-133</strain>
    </source>
</reference>
<dbReference type="Proteomes" id="UP001149411">
    <property type="component" value="Unassembled WGS sequence"/>
</dbReference>
<sequence length="85" mass="9318">MDVEEGAREMLNGALVDIDTVPEERYEGRYDEATEVVGEGNDAEVLACVLTVEPDYFVTGDGDFHNKEVRHAVDVKGTSDTLAEL</sequence>